<feature type="domain" description="AMP-binding enzyme C-terminal" evidence="9">
    <location>
        <begin position="494"/>
        <end position="569"/>
    </location>
</feature>
<evidence type="ECO:0000256" key="7">
    <source>
        <dbReference type="ARBA" id="ARBA00048277"/>
    </source>
</evidence>
<comment type="catalytic activity">
    <reaction evidence="6">
        <text>octanoate + ATP + CoA = octanoyl-CoA + AMP + diphosphate</text>
        <dbReference type="Rhea" id="RHEA:33631"/>
        <dbReference type="ChEBI" id="CHEBI:25646"/>
        <dbReference type="ChEBI" id="CHEBI:30616"/>
        <dbReference type="ChEBI" id="CHEBI:33019"/>
        <dbReference type="ChEBI" id="CHEBI:57287"/>
        <dbReference type="ChEBI" id="CHEBI:57386"/>
        <dbReference type="ChEBI" id="CHEBI:456215"/>
    </reaction>
</comment>
<evidence type="ECO:0000313" key="10">
    <source>
        <dbReference type="EMBL" id="GFR33737.1"/>
    </source>
</evidence>
<accession>A0A8X6I1I2</accession>
<dbReference type="Gene3D" id="3.40.50.980">
    <property type="match status" value="2"/>
</dbReference>
<evidence type="ECO:0000259" key="9">
    <source>
        <dbReference type="Pfam" id="PF13193"/>
    </source>
</evidence>
<keyword evidence="2 10" id="KW-0436">Ligase</keyword>
<name>A0A8X6I1I2_TRICU</name>
<dbReference type="Proteomes" id="UP000887116">
    <property type="component" value="Unassembled WGS sequence"/>
</dbReference>
<evidence type="ECO:0000256" key="3">
    <source>
        <dbReference type="ARBA" id="ARBA00037247"/>
    </source>
</evidence>
<dbReference type="Gene3D" id="3.30.300.30">
    <property type="match status" value="1"/>
</dbReference>
<evidence type="ECO:0000259" key="8">
    <source>
        <dbReference type="Pfam" id="PF00501"/>
    </source>
</evidence>
<dbReference type="Gene3D" id="2.30.38.10">
    <property type="entry name" value="Luciferase, Domain 3"/>
    <property type="match status" value="1"/>
</dbReference>
<dbReference type="EMBL" id="BMAO01029720">
    <property type="protein sequence ID" value="GFR33737.1"/>
    <property type="molecule type" value="Genomic_DNA"/>
</dbReference>
<dbReference type="PANTHER" id="PTHR43201:SF5">
    <property type="entry name" value="MEDIUM-CHAIN ACYL-COA LIGASE ACSF2, MITOCHONDRIAL"/>
    <property type="match status" value="1"/>
</dbReference>
<evidence type="ECO:0000256" key="5">
    <source>
        <dbReference type="ARBA" id="ARBA00039638"/>
    </source>
</evidence>
<dbReference type="PANTHER" id="PTHR43201">
    <property type="entry name" value="ACYL-COA SYNTHETASE"/>
    <property type="match status" value="1"/>
</dbReference>
<dbReference type="Pfam" id="PF00501">
    <property type="entry name" value="AMP-binding"/>
    <property type="match status" value="1"/>
</dbReference>
<comment type="catalytic activity">
    <reaction evidence="7">
        <text>a medium-chain fatty acid + ATP + CoA = a medium-chain fatty acyl-CoA + AMP + diphosphate</text>
        <dbReference type="Rhea" id="RHEA:48340"/>
        <dbReference type="ChEBI" id="CHEBI:30616"/>
        <dbReference type="ChEBI" id="CHEBI:33019"/>
        <dbReference type="ChEBI" id="CHEBI:57287"/>
        <dbReference type="ChEBI" id="CHEBI:59558"/>
        <dbReference type="ChEBI" id="CHEBI:90546"/>
        <dbReference type="ChEBI" id="CHEBI:456215"/>
        <dbReference type="EC" id="6.2.1.2"/>
    </reaction>
</comment>
<dbReference type="GO" id="GO:0031956">
    <property type="term" value="F:medium-chain fatty acid-CoA ligase activity"/>
    <property type="evidence" value="ECO:0007669"/>
    <property type="project" value="UniProtKB-EC"/>
</dbReference>
<protein>
    <recommendedName>
        <fullName evidence="5">Medium-chain acyl-CoA ligase ACSF2, mitochondrial</fullName>
        <ecNumber evidence="4">6.2.1.2</ecNumber>
    </recommendedName>
</protein>
<dbReference type="GO" id="GO:0006631">
    <property type="term" value="P:fatty acid metabolic process"/>
    <property type="evidence" value="ECO:0007669"/>
    <property type="project" value="TreeGrafter"/>
</dbReference>
<dbReference type="InterPro" id="IPR000873">
    <property type="entry name" value="AMP-dep_synth/lig_dom"/>
</dbReference>
<evidence type="ECO:0000313" key="11">
    <source>
        <dbReference type="Proteomes" id="UP000887116"/>
    </source>
</evidence>
<dbReference type="OrthoDB" id="10253115at2759"/>
<comment type="similarity">
    <text evidence="1">Belongs to the ATP-dependent AMP-binding enzyme family.</text>
</comment>
<gene>
    <name evidence="10" type="primary">acsf2</name>
    <name evidence="10" type="ORF">TNCT_90691</name>
</gene>
<dbReference type="AlphaFoldDB" id="A0A8X6I1I2"/>
<feature type="domain" description="AMP-dependent synthetase/ligase" evidence="8">
    <location>
        <begin position="54"/>
        <end position="443"/>
    </location>
</feature>
<keyword evidence="11" id="KW-1185">Reference proteome</keyword>
<dbReference type="InterPro" id="IPR025110">
    <property type="entry name" value="AMP-bd_C"/>
</dbReference>
<comment type="function">
    <text evidence="3">Acyl-CoA synthases catalyze the initial reaction in fatty acid metabolism, by forming a thioester with CoA. Has some preference toward medium-chain substrates. Plays a role in adipocyte differentiation.</text>
</comment>
<sequence>MRFLRGQKLLSDLLRLRNVHVRCASGVQQKLTQSYVFKGGEIQLVDFRLGDLIDRSADKCGDDVAFVSMHQDISKTFSELRREVERLASGLISIGLRKGDKIAIFSPNCYEWPLTQYAAAKAGLILVNINPALQKMELEYCLKKVGCKAVVIWDVFKTQDYYKIMCDLIPELPKSKPGHIRNSNLPNLESVIMISDNKMEGTFDFKDVLDSGNKESDKMLSEIEKSVQFDDPVNIQYTSGTTGAPKGATLNHHSLINNCLIGASRLRFHLSKQVICVQVPMFHSYGCVYASILPVLYQGTSVFPCLGFDAVESLKAIEKYKCTIAYGTPTMFVDLIRNYKSGKYDVSSLQTVVSGGAVTPETLMRDIQKNLNVPHLQVGYGSTELSPAVSFAKANDSGNAAKGILETIEYIEVKIIDDKRQIVPVNTQGEICARGHATFMGYWGDEEKTREILDGARWYHTGDLGVMDEEGCLRIVGRIKDMIIRGGENIYPVEVEEFLSTHPAVLEVHICGVPDERMGEEACAWFHLREGMKLTENEVKEFCKGKISHFKIPRYVMFVEGFPKTQTGKIKKFEMSRISKEKLNL</sequence>
<dbReference type="FunFam" id="3.30.300.30:FF:000008">
    <property type="entry name" value="2,3-dihydroxybenzoate-AMP ligase"/>
    <property type="match status" value="1"/>
</dbReference>
<dbReference type="FunFam" id="3.40.50.12780:FF:000003">
    <property type="entry name" value="Long-chain-fatty-acid--CoA ligase FadD"/>
    <property type="match status" value="1"/>
</dbReference>
<evidence type="ECO:0000256" key="1">
    <source>
        <dbReference type="ARBA" id="ARBA00006432"/>
    </source>
</evidence>
<dbReference type="Pfam" id="PF13193">
    <property type="entry name" value="AMP-binding_C"/>
    <property type="match status" value="1"/>
</dbReference>
<evidence type="ECO:0000256" key="6">
    <source>
        <dbReference type="ARBA" id="ARBA00047319"/>
    </source>
</evidence>
<proteinExistence type="inferred from homology"/>
<reference evidence="10" key="1">
    <citation type="submission" date="2020-07" db="EMBL/GenBank/DDBJ databases">
        <title>Multicomponent nature underlies the extraordinary mechanical properties of spider dragline silk.</title>
        <authorList>
            <person name="Kono N."/>
            <person name="Nakamura H."/>
            <person name="Mori M."/>
            <person name="Yoshida Y."/>
            <person name="Ohtoshi R."/>
            <person name="Malay A.D."/>
            <person name="Moran D.A.P."/>
            <person name="Tomita M."/>
            <person name="Numata K."/>
            <person name="Arakawa K."/>
        </authorList>
    </citation>
    <scope>NUCLEOTIDE SEQUENCE</scope>
</reference>
<dbReference type="SUPFAM" id="SSF56801">
    <property type="entry name" value="Acetyl-CoA synthetase-like"/>
    <property type="match status" value="1"/>
</dbReference>
<dbReference type="InterPro" id="IPR045851">
    <property type="entry name" value="AMP-bd_C_sf"/>
</dbReference>
<organism evidence="10 11">
    <name type="scientific">Trichonephila clavata</name>
    <name type="common">Joro spider</name>
    <name type="synonym">Nephila clavata</name>
    <dbReference type="NCBI Taxonomy" id="2740835"/>
    <lineage>
        <taxon>Eukaryota</taxon>
        <taxon>Metazoa</taxon>
        <taxon>Ecdysozoa</taxon>
        <taxon>Arthropoda</taxon>
        <taxon>Chelicerata</taxon>
        <taxon>Arachnida</taxon>
        <taxon>Araneae</taxon>
        <taxon>Araneomorphae</taxon>
        <taxon>Entelegynae</taxon>
        <taxon>Araneoidea</taxon>
        <taxon>Nephilidae</taxon>
        <taxon>Trichonephila</taxon>
    </lineage>
</organism>
<dbReference type="InterPro" id="IPR020845">
    <property type="entry name" value="AMP-binding_CS"/>
</dbReference>
<dbReference type="EC" id="6.2.1.2" evidence="4"/>
<comment type="caution">
    <text evidence="10">The sequence shown here is derived from an EMBL/GenBank/DDBJ whole genome shotgun (WGS) entry which is preliminary data.</text>
</comment>
<dbReference type="PROSITE" id="PS00455">
    <property type="entry name" value="AMP_BINDING"/>
    <property type="match status" value="1"/>
</dbReference>
<evidence type="ECO:0000256" key="4">
    <source>
        <dbReference type="ARBA" id="ARBA00039009"/>
    </source>
</evidence>
<evidence type="ECO:0000256" key="2">
    <source>
        <dbReference type="ARBA" id="ARBA00022598"/>
    </source>
</evidence>